<feature type="transmembrane region" description="Helical" evidence="14">
    <location>
        <begin position="271"/>
        <end position="291"/>
    </location>
</feature>
<organism evidence="15 16">
    <name type="scientific">Octopus sinensis</name>
    <name type="common">East Asian common octopus</name>
    <dbReference type="NCBI Taxonomy" id="2607531"/>
    <lineage>
        <taxon>Eukaryota</taxon>
        <taxon>Metazoa</taxon>
        <taxon>Spiralia</taxon>
        <taxon>Lophotrochozoa</taxon>
        <taxon>Mollusca</taxon>
        <taxon>Cephalopoda</taxon>
        <taxon>Coleoidea</taxon>
        <taxon>Octopodiformes</taxon>
        <taxon>Octopoda</taxon>
        <taxon>Incirrata</taxon>
        <taxon>Octopodidae</taxon>
        <taxon>Octopus</taxon>
    </lineage>
</organism>
<dbReference type="Gene3D" id="1.20.1730.10">
    <property type="entry name" value="Sodium/glucose cotransporter"/>
    <property type="match status" value="1"/>
</dbReference>
<evidence type="ECO:0000256" key="2">
    <source>
        <dbReference type="ARBA" id="ARBA00006434"/>
    </source>
</evidence>
<comment type="similarity">
    <text evidence="2 13">Belongs to the sodium:solute symporter (SSF) (TC 2.A.21) family.</text>
</comment>
<evidence type="ECO:0000256" key="12">
    <source>
        <dbReference type="ARBA" id="ARBA00023201"/>
    </source>
</evidence>
<dbReference type="PANTHER" id="PTHR45897">
    <property type="entry name" value="HIGH-AFFINITY CHOLINE TRANSPORTER 1"/>
    <property type="match status" value="1"/>
</dbReference>
<gene>
    <name evidence="16 17" type="primary">LOC115219815</name>
</gene>
<evidence type="ECO:0000256" key="4">
    <source>
        <dbReference type="ARBA" id="ARBA00022692"/>
    </source>
</evidence>
<evidence type="ECO:0000256" key="5">
    <source>
        <dbReference type="ARBA" id="ARBA00022847"/>
    </source>
</evidence>
<evidence type="ECO:0000256" key="8">
    <source>
        <dbReference type="ARBA" id="ARBA00023053"/>
    </source>
</evidence>
<feature type="transmembrane region" description="Helical" evidence="14">
    <location>
        <begin position="466"/>
        <end position="487"/>
    </location>
</feature>
<evidence type="ECO:0000256" key="10">
    <source>
        <dbReference type="ARBA" id="ARBA00023136"/>
    </source>
</evidence>
<dbReference type="PROSITE" id="PS50283">
    <property type="entry name" value="NA_SOLUT_SYMP_3"/>
    <property type="match status" value="1"/>
</dbReference>
<name>A0A7E6FCD8_9MOLL</name>
<evidence type="ECO:0000313" key="17">
    <source>
        <dbReference type="RefSeq" id="XP_036365417.1"/>
    </source>
</evidence>
<keyword evidence="4 14" id="KW-0812">Transmembrane</keyword>
<dbReference type="Pfam" id="PF00474">
    <property type="entry name" value="SSF"/>
    <property type="match status" value="1"/>
</dbReference>
<keyword evidence="3" id="KW-0813">Transport</keyword>
<feature type="transmembrane region" description="Helical" evidence="14">
    <location>
        <begin position="312"/>
        <end position="332"/>
    </location>
</feature>
<feature type="transmembrane region" description="Helical" evidence="14">
    <location>
        <begin position="12"/>
        <end position="30"/>
    </location>
</feature>
<feature type="transmembrane region" description="Helical" evidence="14">
    <location>
        <begin position="42"/>
        <end position="69"/>
    </location>
</feature>
<evidence type="ECO:0000313" key="15">
    <source>
        <dbReference type="Proteomes" id="UP000515154"/>
    </source>
</evidence>
<feature type="transmembrane region" description="Helical" evidence="14">
    <location>
        <begin position="122"/>
        <end position="143"/>
    </location>
</feature>
<keyword evidence="5" id="KW-0769">Symport</keyword>
<dbReference type="InterPro" id="IPR038377">
    <property type="entry name" value="Na/Glc_symporter_sf"/>
</dbReference>
<reference evidence="16 17" key="1">
    <citation type="submission" date="2025-08" db="UniProtKB">
        <authorList>
            <consortium name="RefSeq"/>
        </authorList>
    </citation>
    <scope>IDENTIFICATION</scope>
</reference>
<dbReference type="AlphaFoldDB" id="A0A7E6FCD8"/>
<dbReference type="GO" id="GO:0005307">
    <property type="term" value="F:choline:sodium symporter activity"/>
    <property type="evidence" value="ECO:0007669"/>
    <property type="project" value="TreeGrafter"/>
</dbReference>
<comment type="subcellular location">
    <subcellularLocation>
        <location evidence="1">Membrane</location>
        <topology evidence="1">Multi-pass membrane protein</topology>
    </subcellularLocation>
</comment>
<keyword evidence="8" id="KW-0915">Sodium</keyword>
<dbReference type="RefSeq" id="XP_036365416.1">
    <property type="nucleotide sequence ID" value="XM_036509523.1"/>
</dbReference>
<feature type="transmembrane region" description="Helical" evidence="14">
    <location>
        <begin position="367"/>
        <end position="389"/>
    </location>
</feature>
<dbReference type="GO" id="GO:0008292">
    <property type="term" value="P:acetylcholine biosynthetic process"/>
    <property type="evidence" value="ECO:0007669"/>
    <property type="project" value="TreeGrafter"/>
</dbReference>
<accession>A0A7E6FCD8</accession>
<keyword evidence="7 14" id="KW-1133">Transmembrane helix</keyword>
<dbReference type="PANTHER" id="PTHR45897:SF4">
    <property type="entry name" value="HIGH-AFFINITY CHOLINE TRANSPORTER 1"/>
    <property type="match status" value="1"/>
</dbReference>
<evidence type="ECO:0000256" key="1">
    <source>
        <dbReference type="ARBA" id="ARBA00004141"/>
    </source>
</evidence>
<protein>
    <submittedName>
        <fullName evidence="16 17">High-affinity choline transporter 1 isoform X1</fullName>
    </submittedName>
</protein>
<sequence length="591" mass="64721">MYVQRTDFYDIWVVIVDISLMSLKWSNFVYSISGRAGNKLAAVIMVDVVALAVVVVAYAFVFVTGLLLVKFTRRNQECTQLEFELVAGRNLSVFLGISTMTATIVGGGFLNGTAESVATYGLVWTLAPVGILFGLIFGGLIFAKKMRECKYMTMLDPFHKKYGSLMVILIYLIALFGDLLWSASILIALGTSLGIMTGINTNVAIVISALVTIVYSVSGQMFAIVYTDVIQLGFIIIGMSVCTPFILLDERVASISSTKNKWLGSVSKDEIGVWTDLFITMTFGTIPWQSFFQRVLSMQSAFYSQVLSFSGALFAVILVIPAVLIGAAGISADWKQTELGVSPILVNQSYMILPYVIKEFTPRIPCLLGMAAISAAVMSSVDGAFFGSGSMFTYNIYREVIRKNVSERELLIVLRIAVILIGTLSTLVAIYISTVYGLFILASDFVFVIIFPQLICVVMSKQSNTYGALVGFILSLILRLGGGSSDYLDIPPFIHFPFYSKEKGQLFAFRTFSMLVSLFAIISVSWTFKWVFQKNLLSKKWDVLKCFTSASSYSLTSTTSSRNALPLTPSTPVIDGNGNLPDGLILNCVDA</sequence>
<dbReference type="InterPro" id="IPR052244">
    <property type="entry name" value="Choline_transporter"/>
</dbReference>
<evidence type="ECO:0000256" key="3">
    <source>
        <dbReference type="ARBA" id="ARBA00022448"/>
    </source>
</evidence>
<evidence type="ECO:0000256" key="7">
    <source>
        <dbReference type="ARBA" id="ARBA00022989"/>
    </source>
</evidence>
<keyword evidence="12" id="KW-0739">Sodium transport</keyword>
<feature type="transmembrane region" description="Helical" evidence="14">
    <location>
        <begin position="438"/>
        <end position="459"/>
    </location>
</feature>
<feature type="transmembrane region" description="Helical" evidence="14">
    <location>
        <begin position="507"/>
        <end position="532"/>
    </location>
</feature>
<proteinExistence type="inferred from homology"/>
<keyword evidence="6" id="KW-0530">Neurotransmitter biosynthesis</keyword>
<keyword evidence="9" id="KW-0406">Ion transport</keyword>
<evidence type="ECO:0000256" key="13">
    <source>
        <dbReference type="RuleBase" id="RU362091"/>
    </source>
</evidence>
<feature type="transmembrane region" description="Helical" evidence="14">
    <location>
        <begin position="90"/>
        <end position="110"/>
    </location>
</feature>
<dbReference type="CDD" id="cd11474">
    <property type="entry name" value="SLC5sbd_CHT"/>
    <property type="match status" value="1"/>
</dbReference>
<evidence type="ECO:0000256" key="14">
    <source>
        <dbReference type="SAM" id="Phobius"/>
    </source>
</evidence>
<evidence type="ECO:0000256" key="11">
    <source>
        <dbReference type="ARBA" id="ARBA00023180"/>
    </source>
</evidence>
<dbReference type="InterPro" id="IPR001734">
    <property type="entry name" value="Na/solute_symporter"/>
</dbReference>
<dbReference type="GO" id="GO:0005886">
    <property type="term" value="C:plasma membrane"/>
    <property type="evidence" value="ECO:0007669"/>
    <property type="project" value="TreeGrafter"/>
</dbReference>
<feature type="transmembrane region" description="Helical" evidence="14">
    <location>
        <begin position="164"/>
        <end position="189"/>
    </location>
</feature>
<keyword evidence="10 14" id="KW-0472">Membrane</keyword>
<evidence type="ECO:0000256" key="9">
    <source>
        <dbReference type="ARBA" id="ARBA00023065"/>
    </source>
</evidence>
<keyword evidence="15" id="KW-1185">Reference proteome</keyword>
<evidence type="ECO:0000256" key="6">
    <source>
        <dbReference type="ARBA" id="ARBA00022979"/>
    </source>
</evidence>
<keyword evidence="11" id="KW-0325">Glycoprotein</keyword>
<feature type="transmembrane region" description="Helical" evidence="14">
    <location>
        <begin position="410"/>
        <end position="432"/>
    </location>
</feature>
<feature type="transmembrane region" description="Helical" evidence="14">
    <location>
        <begin position="229"/>
        <end position="248"/>
    </location>
</feature>
<feature type="transmembrane region" description="Helical" evidence="14">
    <location>
        <begin position="195"/>
        <end position="217"/>
    </location>
</feature>
<dbReference type="RefSeq" id="XP_036365417.1">
    <property type="nucleotide sequence ID" value="XM_036509524.1"/>
</dbReference>
<evidence type="ECO:0000313" key="16">
    <source>
        <dbReference type="RefSeq" id="XP_036365416.1"/>
    </source>
</evidence>
<dbReference type="Proteomes" id="UP000515154">
    <property type="component" value="Linkage group LG15"/>
</dbReference>